<evidence type="ECO:0000313" key="3">
    <source>
        <dbReference type="Proteomes" id="UP000317557"/>
    </source>
</evidence>
<keyword evidence="1" id="KW-1133">Transmembrane helix</keyword>
<sequence>MKTKTKKFFQGCLLGIAFFALLLIGEGSPLFMEKPASFFLGITFGILLFGYGAVKFPREFWKAWFPKRNTQQ</sequence>
<dbReference type="AlphaFoldDB" id="A0A521E1U1"/>
<organism evidence="2 3">
    <name type="scientific">Gracilimonas mengyeensis</name>
    <dbReference type="NCBI Taxonomy" id="1302730"/>
    <lineage>
        <taxon>Bacteria</taxon>
        <taxon>Pseudomonadati</taxon>
        <taxon>Balneolota</taxon>
        <taxon>Balneolia</taxon>
        <taxon>Balneolales</taxon>
        <taxon>Balneolaceae</taxon>
        <taxon>Gracilimonas</taxon>
    </lineage>
</organism>
<evidence type="ECO:0000313" key="2">
    <source>
        <dbReference type="EMBL" id="SMO77924.1"/>
    </source>
</evidence>
<feature type="transmembrane region" description="Helical" evidence="1">
    <location>
        <begin position="37"/>
        <end position="54"/>
    </location>
</feature>
<reference evidence="2 3" key="1">
    <citation type="submission" date="2017-05" db="EMBL/GenBank/DDBJ databases">
        <authorList>
            <person name="Varghese N."/>
            <person name="Submissions S."/>
        </authorList>
    </citation>
    <scope>NUCLEOTIDE SEQUENCE [LARGE SCALE GENOMIC DNA]</scope>
    <source>
        <strain evidence="2 3">DSM 21985</strain>
    </source>
</reference>
<accession>A0A521E1U1</accession>
<keyword evidence="1" id="KW-0812">Transmembrane</keyword>
<dbReference type="EMBL" id="FXTP01000010">
    <property type="protein sequence ID" value="SMO77924.1"/>
    <property type="molecule type" value="Genomic_DNA"/>
</dbReference>
<protein>
    <submittedName>
        <fullName evidence="2">Uncharacterized protein</fullName>
    </submittedName>
</protein>
<proteinExistence type="predicted"/>
<evidence type="ECO:0000256" key="1">
    <source>
        <dbReference type="SAM" id="Phobius"/>
    </source>
</evidence>
<dbReference type="Proteomes" id="UP000317557">
    <property type="component" value="Unassembled WGS sequence"/>
</dbReference>
<name>A0A521E1U1_9BACT</name>
<keyword evidence="3" id="KW-1185">Reference proteome</keyword>
<gene>
    <name evidence="2" type="ORF">SAMN06265219_11082</name>
</gene>
<keyword evidence="1" id="KW-0472">Membrane</keyword>